<organism evidence="4 5">
    <name type="scientific">Pleurostoma richardsiae</name>
    <dbReference type="NCBI Taxonomy" id="41990"/>
    <lineage>
        <taxon>Eukaryota</taxon>
        <taxon>Fungi</taxon>
        <taxon>Dikarya</taxon>
        <taxon>Ascomycota</taxon>
        <taxon>Pezizomycotina</taxon>
        <taxon>Sordariomycetes</taxon>
        <taxon>Sordariomycetidae</taxon>
        <taxon>Calosphaeriales</taxon>
        <taxon>Pleurostomataceae</taxon>
        <taxon>Pleurostoma</taxon>
    </lineage>
</organism>
<sequence length="696" mass="78093">MIYGSRSGSRLPAESAPAEKYDVISELPARGVSGCRGHFLHHLRSLLGSKASIASAADDLDNRIRTLEHGGPSEETTPAMADNREGSILTKRLDSVETDNDILSSSQHPERVPENDGTESRRLSNTAEVAVDKVQTDNASILTAVEFLAWGRNIRACYPHRACTCYQHRRYSELVSINSDPSWLGRIAMPVHLEEDILIPVGSARKVIDFHLTNIHWHHNAFHCSTFLHKCEQFWLSGTVDHPLWLALYFAVSSVSLWTLLNNHHRRQELGIEFDEDLVQKQFQAMVNILYEENFLEQLSLYSIQAIVISTRIAHNLGRSDLNATLVGAAVRIAHCLGLHKISDSSVGLSYNEQVELETGKRVWRQLVIQDHFQIPFTDTYVIHPLQFITPLPKNCSDDDMIERDSEVATNSSYVIMLARSAAQIPPLLDGLGPMGARKPIREIYDHVLYCDKEMRASVQRIPVFLLRGTDPGSGNALPWLPLARRTLAISAAEKIIMIHRPVLFHSFQSPAFSKTRTTCVAAAITILREHEQATAENALSIWTHSAFCVTGAVVLGLELFHRTDHTDDTAHRYRQMMISAAERLRKRRCDAIAQRGAILIDTMLAAEEDLVLRLMRTSRQGGSVESRQRQVINDMIGSHEILTKFLASNTEKVGSSPAEQHVSLDDIQATMEMYTTPDFDSWFNEVFAPTSDPFI</sequence>
<dbReference type="GO" id="GO:0005634">
    <property type="term" value="C:nucleus"/>
    <property type="evidence" value="ECO:0007669"/>
    <property type="project" value="UniProtKB-SubCell"/>
</dbReference>
<comment type="caution">
    <text evidence="4">The sequence shown here is derived from an EMBL/GenBank/DDBJ whole genome shotgun (WGS) entry which is preliminary data.</text>
</comment>
<reference evidence="4" key="1">
    <citation type="submission" date="2022-07" db="EMBL/GenBank/DDBJ databases">
        <title>Fungi with potential for degradation of polypropylene.</title>
        <authorList>
            <person name="Gostincar C."/>
        </authorList>
    </citation>
    <scope>NUCLEOTIDE SEQUENCE</scope>
    <source>
        <strain evidence="4">EXF-13308</strain>
    </source>
</reference>
<feature type="region of interest" description="Disordered" evidence="3">
    <location>
        <begin position="98"/>
        <end position="123"/>
    </location>
</feature>
<name>A0AA38RQD0_9PEZI</name>
<evidence type="ECO:0000313" key="4">
    <source>
        <dbReference type="EMBL" id="KAJ9156228.1"/>
    </source>
</evidence>
<evidence type="ECO:0000256" key="1">
    <source>
        <dbReference type="ARBA" id="ARBA00004123"/>
    </source>
</evidence>
<dbReference type="InterPro" id="IPR050613">
    <property type="entry name" value="Sec_Metabolite_Reg"/>
</dbReference>
<evidence type="ECO:0000313" key="5">
    <source>
        <dbReference type="Proteomes" id="UP001174694"/>
    </source>
</evidence>
<dbReference type="EMBL" id="JANBVO010000002">
    <property type="protein sequence ID" value="KAJ9156228.1"/>
    <property type="molecule type" value="Genomic_DNA"/>
</dbReference>
<gene>
    <name evidence="4" type="ORF">NKR23_g901</name>
</gene>
<dbReference type="Proteomes" id="UP001174694">
    <property type="component" value="Unassembled WGS sequence"/>
</dbReference>
<comment type="subcellular location">
    <subcellularLocation>
        <location evidence="1">Nucleus</location>
    </subcellularLocation>
</comment>
<keyword evidence="5" id="KW-1185">Reference proteome</keyword>
<feature type="region of interest" description="Disordered" evidence="3">
    <location>
        <begin position="67"/>
        <end position="86"/>
    </location>
</feature>
<dbReference type="CDD" id="cd12148">
    <property type="entry name" value="fungal_TF_MHR"/>
    <property type="match status" value="1"/>
</dbReference>
<evidence type="ECO:0000256" key="2">
    <source>
        <dbReference type="ARBA" id="ARBA00023242"/>
    </source>
</evidence>
<dbReference type="AlphaFoldDB" id="A0AA38RQD0"/>
<protein>
    <submittedName>
        <fullName evidence="4">C6 zinc finger domain containing protein</fullName>
    </submittedName>
</protein>
<evidence type="ECO:0000256" key="3">
    <source>
        <dbReference type="SAM" id="MobiDB-lite"/>
    </source>
</evidence>
<proteinExistence type="predicted"/>
<keyword evidence="2" id="KW-0539">Nucleus</keyword>
<dbReference type="PANTHER" id="PTHR31001">
    <property type="entry name" value="UNCHARACTERIZED TRANSCRIPTIONAL REGULATORY PROTEIN"/>
    <property type="match status" value="1"/>
</dbReference>
<accession>A0AA38RQD0</accession>
<dbReference type="PANTHER" id="PTHR31001:SF90">
    <property type="entry name" value="CENTROMERE DNA-BINDING PROTEIN COMPLEX CBF3 SUBUNIT B"/>
    <property type="match status" value="1"/>
</dbReference>
<feature type="compositionally biased region" description="Basic and acidic residues" evidence="3">
    <location>
        <begin position="108"/>
        <end position="122"/>
    </location>
</feature>